<comment type="caution">
    <text evidence="1">The sequence shown here is derived from an EMBL/GenBank/DDBJ whole genome shotgun (WGS) entry which is preliminary data.</text>
</comment>
<accession>A0A5C5YGB2</accession>
<reference evidence="1 2" key="1">
    <citation type="submission" date="2019-02" db="EMBL/GenBank/DDBJ databases">
        <title>Deep-cultivation of Planctomycetes and their phenomic and genomic characterization uncovers novel biology.</title>
        <authorList>
            <person name="Wiegand S."/>
            <person name="Jogler M."/>
            <person name="Boedeker C."/>
            <person name="Pinto D."/>
            <person name="Vollmers J."/>
            <person name="Rivas-Marin E."/>
            <person name="Kohn T."/>
            <person name="Peeters S.H."/>
            <person name="Heuer A."/>
            <person name="Rast P."/>
            <person name="Oberbeckmann S."/>
            <person name="Bunk B."/>
            <person name="Jeske O."/>
            <person name="Meyerdierks A."/>
            <person name="Storesund J.E."/>
            <person name="Kallscheuer N."/>
            <person name="Luecker S."/>
            <person name="Lage O.M."/>
            <person name="Pohl T."/>
            <person name="Merkel B.J."/>
            <person name="Hornburger P."/>
            <person name="Mueller R.-W."/>
            <person name="Bruemmer F."/>
            <person name="Labrenz M."/>
            <person name="Spormann A.M."/>
            <person name="Op Den Camp H."/>
            <person name="Overmann J."/>
            <person name="Amann R."/>
            <person name="Jetten M.S.M."/>
            <person name="Mascher T."/>
            <person name="Medema M.H."/>
            <person name="Devos D.P."/>
            <person name="Kaster A.-K."/>
            <person name="Ovreas L."/>
            <person name="Rohde M."/>
            <person name="Galperin M.Y."/>
            <person name="Jogler C."/>
        </authorList>
    </citation>
    <scope>NUCLEOTIDE SEQUENCE [LARGE SCALE GENOMIC DNA]</scope>
    <source>
        <strain evidence="1 2">CA85</strain>
    </source>
</reference>
<dbReference type="AlphaFoldDB" id="A0A5C5YGB2"/>
<dbReference type="EMBL" id="SJPK01000002">
    <property type="protein sequence ID" value="TWT74410.1"/>
    <property type="molecule type" value="Genomic_DNA"/>
</dbReference>
<evidence type="ECO:0000313" key="1">
    <source>
        <dbReference type="EMBL" id="TWT74410.1"/>
    </source>
</evidence>
<organism evidence="1 2">
    <name type="scientific">Allorhodopirellula solitaria</name>
    <dbReference type="NCBI Taxonomy" id="2527987"/>
    <lineage>
        <taxon>Bacteria</taxon>
        <taxon>Pseudomonadati</taxon>
        <taxon>Planctomycetota</taxon>
        <taxon>Planctomycetia</taxon>
        <taxon>Pirellulales</taxon>
        <taxon>Pirellulaceae</taxon>
        <taxon>Allorhodopirellula</taxon>
    </lineage>
</organism>
<sequence>MSLTKRKVLLCWTSRSPPRIWFTESLVGEGQLPFRTRLTANQPVGLDLPSIDSVTEGRTARVAQSRHSFSGSNFSSFLEYRSRCYTITIAVDF</sequence>
<name>A0A5C5YGB2_9BACT</name>
<evidence type="ECO:0000313" key="2">
    <source>
        <dbReference type="Proteomes" id="UP000318053"/>
    </source>
</evidence>
<proteinExistence type="predicted"/>
<dbReference type="Proteomes" id="UP000318053">
    <property type="component" value="Unassembled WGS sequence"/>
</dbReference>
<keyword evidence="2" id="KW-1185">Reference proteome</keyword>
<gene>
    <name evidence="1" type="ORF">CA85_12990</name>
</gene>
<protein>
    <submittedName>
        <fullName evidence="1">Uncharacterized protein</fullName>
    </submittedName>
</protein>